<dbReference type="RefSeq" id="WP_213654107.1">
    <property type="nucleotide sequence ID" value="NZ_BOSL01000003.1"/>
</dbReference>
<dbReference type="EMBL" id="BOSL01000003">
    <property type="protein sequence ID" value="GIP52199.1"/>
    <property type="molecule type" value="Genomic_DNA"/>
</dbReference>
<proteinExistence type="predicted"/>
<reference evidence="1 2" key="1">
    <citation type="submission" date="2021-03" db="EMBL/GenBank/DDBJ databases">
        <title>Antimicrobial resistance genes in bacteria isolated from Japanese honey, and their potential for conferring macrolide and lincosamide resistance in the American foulbrood pathogen Paenibacillus larvae.</title>
        <authorList>
            <person name="Okamoto M."/>
            <person name="Kumagai M."/>
            <person name="Kanamori H."/>
            <person name="Takamatsu D."/>
        </authorList>
    </citation>
    <scope>NUCLEOTIDE SEQUENCE [LARGE SCALE GENOMIC DNA]</scope>
    <source>
        <strain evidence="1 2">J42TS3</strain>
    </source>
</reference>
<comment type="caution">
    <text evidence="1">The sequence shown here is derived from an EMBL/GenBank/DDBJ whole genome shotgun (WGS) entry which is preliminary data.</text>
</comment>
<name>A0ABQ4M883_9BACL</name>
<protein>
    <submittedName>
        <fullName evidence="1">Uncharacterized protein</fullName>
    </submittedName>
</protein>
<keyword evidence="2" id="KW-1185">Reference proteome</keyword>
<gene>
    <name evidence="1" type="ORF">J42TS3_12340</name>
</gene>
<evidence type="ECO:0000313" key="2">
    <source>
        <dbReference type="Proteomes" id="UP000679992"/>
    </source>
</evidence>
<sequence>MNKDITEFNTLNQEEQKQYYEILWCWIQSHDLTFDLYKFLKQEEADSVIDVSKFFADYKEYINDEANDFEAFYNNEPEEHRKYKQALDRLECSKDNVMQIVNKVGNIYRFKTKNEDTEMIKALLQLICGLIGKPYPKDRSNVVYLQKLLH</sequence>
<evidence type="ECO:0000313" key="1">
    <source>
        <dbReference type="EMBL" id="GIP52199.1"/>
    </source>
</evidence>
<accession>A0ABQ4M883</accession>
<dbReference type="Proteomes" id="UP000679992">
    <property type="component" value="Unassembled WGS sequence"/>
</dbReference>
<organism evidence="1 2">
    <name type="scientific">Paenibacillus vini</name>
    <dbReference type="NCBI Taxonomy" id="1476024"/>
    <lineage>
        <taxon>Bacteria</taxon>
        <taxon>Bacillati</taxon>
        <taxon>Bacillota</taxon>
        <taxon>Bacilli</taxon>
        <taxon>Bacillales</taxon>
        <taxon>Paenibacillaceae</taxon>
        <taxon>Paenibacillus</taxon>
    </lineage>
</organism>